<sequence length="491" mass="54184">MLQTLQRILSRRARTSVQSASRPIATTSLHVPTPPPPPPPLPRSRPVGDISSIFPSLSGRAASTLPARFAEIKQSIISGHEPSLQASWNRLLPVLRNEVDKIVAHGPSIIPSIPFSSLSSITPAQLASIRQRGCVVVRDVLPKDVALELKHQAQTYVSLNRARVRAFPADDPAVYELYWSPPQVAARSHPNVLATQKFLQSLWHSSDQRAPLATDIPVTYADRFRIRHPGDAKFALGPHVDGGSLERWEDPEYRAVYNRIFSGDWERYDPYDAAHRVTANMDLYEGPGACSMFRMFQGWLSLSSTAPGEGTLRLLPAIRESTAYFLLRPFFENGRLQLPPTTTLHGAAIAAAQEFTTELHPELRLDQSMVSIPKVEPGDYVAWHCDMLHSVDKEHHGESDSSVFYIPATPLSEGNVRALVHQRDAATSGIPPPDFPGHGEGERGFVGGINWNVEGTREMGMGSKGWKVEEGMSVGAKRIVQMANKELGFEQ</sequence>
<evidence type="ECO:0000256" key="1">
    <source>
        <dbReference type="SAM" id="MobiDB-lite"/>
    </source>
</evidence>
<protein>
    <submittedName>
        <fullName evidence="2">Similar to Uncharacterized protein ybiU acc. no. P75791</fullName>
    </submittedName>
</protein>
<dbReference type="InterPro" id="IPR010856">
    <property type="entry name" value="Gig2-like"/>
</dbReference>
<dbReference type="InterPro" id="IPR027443">
    <property type="entry name" value="IPNS-like_sf"/>
</dbReference>
<dbReference type="OrthoDB" id="8249012at2759"/>
<dbReference type="OMA" id="KLSMAYV"/>
<dbReference type="eggNOG" id="ENOG502QUAF">
    <property type="taxonomic scope" value="Eukaryota"/>
</dbReference>
<accession>U4LVQ7</accession>
<dbReference type="PANTHER" id="PTHR30613:SF1">
    <property type="entry name" value="DUF1479 DOMAIN PROTEIN (AFU_ORTHOLOGUE AFUA_5G09280)"/>
    <property type="match status" value="1"/>
</dbReference>
<dbReference type="Pfam" id="PF07350">
    <property type="entry name" value="Gig2-like"/>
    <property type="match status" value="1"/>
</dbReference>
<feature type="compositionally biased region" description="Pro residues" evidence="1">
    <location>
        <begin position="32"/>
        <end position="43"/>
    </location>
</feature>
<organism evidence="2 3">
    <name type="scientific">Pyronema omphalodes (strain CBS 100304)</name>
    <name type="common">Pyronema confluens</name>
    <dbReference type="NCBI Taxonomy" id="1076935"/>
    <lineage>
        <taxon>Eukaryota</taxon>
        <taxon>Fungi</taxon>
        <taxon>Dikarya</taxon>
        <taxon>Ascomycota</taxon>
        <taxon>Pezizomycotina</taxon>
        <taxon>Pezizomycetes</taxon>
        <taxon>Pezizales</taxon>
        <taxon>Pyronemataceae</taxon>
        <taxon>Pyronema</taxon>
    </lineage>
</organism>
<dbReference type="SUPFAM" id="SSF51197">
    <property type="entry name" value="Clavaminate synthase-like"/>
    <property type="match status" value="1"/>
</dbReference>
<proteinExistence type="predicted"/>
<dbReference type="Proteomes" id="UP000018144">
    <property type="component" value="Unassembled WGS sequence"/>
</dbReference>
<keyword evidence="3" id="KW-1185">Reference proteome</keyword>
<gene>
    <name evidence="2" type="ORF">PCON_04289</name>
</gene>
<evidence type="ECO:0000313" key="3">
    <source>
        <dbReference type="Proteomes" id="UP000018144"/>
    </source>
</evidence>
<dbReference type="Gene3D" id="2.60.120.330">
    <property type="entry name" value="B-lactam Antibiotic, Isopenicillin N Synthase, Chain"/>
    <property type="match status" value="1"/>
</dbReference>
<reference evidence="2 3" key="1">
    <citation type="journal article" date="2013" name="PLoS Genet.">
        <title>The genome and development-dependent transcriptomes of Pyronema confluens: a window into fungal evolution.</title>
        <authorList>
            <person name="Traeger S."/>
            <person name="Altegoer F."/>
            <person name="Freitag M."/>
            <person name="Gabaldon T."/>
            <person name="Kempken F."/>
            <person name="Kumar A."/>
            <person name="Marcet-Houben M."/>
            <person name="Poggeler S."/>
            <person name="Stajich J.E."/>
            <person name="Nowrousian M."/>
        </authorList>
    </citation>
    <scope>NUCLEOTIDE SEQUENCE [LARGE SCALE GENOMIC DNA]</scope>
    <source>
        <strain evidence="3">CBS 100304</strain>
        <tissue evidence="2">Vegetative mycelium</tissue>
    </source>
</reference>
<feature type="region of interest" description="Disordered" evidence="1">
    <location>
        <begin position="10"/>
        <end position="48"/>
    </location>
</feature>
<feature type="compositionally biased region" description="Polar residues" evidence="1">
    <location>
        <begin position="15"/>
        <end position="26"/>
    </location>
</feature>
<evidence type="ECO:0000313" key="2">
    <source>
        <dbReference type="EMBL" id="CCX34772.1"/>
    </source>
</evidence>
<name>U4LVQ7_PYROM</name>
<dbReference type="EMBL" id="HF936631">
    <property type="protein sequence ID" value="CCX34772.1"/>
    <property type="molecule type" value="Genomic_DNA"/>
</dbReference>
<dbReference type="AlphaFoldDB" id="U4LVQ7"/>
<dbReference type="STRING" id="1076935.U4LVQ7"/>
<dbReference type="PANTHER" id="PTHR30613">
    <property type="entry name" value="UNCHARACTERIZED PROTEIN YBIU-RELATED"/>
    <property type="match status" value="1"/>
</dbReference>